<dbReference type="AlphaFoldDB" id="U4LAE0"/>
<dbReference type="EMBL" id="HF936129">
    <property type="protein sequence ID" value="CCX15056.1"/>
    <property type="molecule type" value="Genomic_DNA"/>
</dbReference>
<dbReference type="eggNOG" id="ENOG502QQTI">
    <property type="taxonomic scope" value="Eukaryota"/>
</dbReference>
<feature type="compositionally biased region" description="Basic and acidic residues" evidence="2">
    <location>
        <begin position="287"/>
        <end position="297"/>
    </location>
</feature>
<feature type="domain" description="Zn(2)-C6 fungal-type" evidence="3">
    <location>
        <begin position="46"/>
        <end position="82"/>
    </location>
</feature>
<evidence type="ECO:0000259" key="3">
    <source>
        <dbReference type="PROSITE" id="PS50048"/>
    </source>
</evidence>
<feature type="region of interest" description="Disordered" evidence="2">
    <location>
        <begin position="788"/>
        <end position="812"/>
    </location>
</feature>
<dbReference type="GO" id="GO:0009074">
    <property type="term" value="P:aromatic amino acid family catabolic process"/>
    <property type="evidence" value="ECO:0007669"/>
    <property type="project" value="TreeGrafter"/>
</dbReference>
<dbReference type="OrthoDB" id="2262349at2759"/>
<protein>
    <submittedName>
        <fullName evidence="4">Similar to Transcriptional activator ARO80 acc. no. Q04052</fullName>
    </submittedName>
</protein>
<dbReference type="Proteomes" id="UP000018144">
    <property type="component" value="Unassembled WGS sequence"/>
</dbReference>
<dbReference type="PROSITE" id="PS00463">
    <property type="entry name" value="ZN2_CY6_FUNGAL_1"/>
    <property type="match status" value="1"/>
</dbReference>
<dbReference type="SUPFAM" id="SSF57701">
    <property type="entry name" value="Zn2/Cys6 DNA-binding domain"/>
    <property type="match status" value="1"/>
</dbReference>
<feature type="region of interest" description="Disordered" evidence="2">
    <location>
        <begin position="1"/>
        <end position="40"/>
    </location>
</feature>
<dbReference type="STRING" id="1076935.U4LAE0"/>
<name>U4LAE0_PYROM</name>
<evidence type="ECO:0000256" key="2">
    <source>
        <dbReference type="SAM" id="MobiDB-lite"/>
    </source>
</evidence>
<dbReference type="GO" id="GO:0008270">
    <property type="term" value="F:zinc ion binding"/>
    <property type="evidence" value="ECO:0007669"/>
    <property type="project" value="InterPro"/>
</dbReference>
<keyword evidence="1" id="KW-0539">Nucleus</keyword>
<dbReference type="Pfam" id="PF00172">
    <property type="entry name" value="Zn_clus"/>
    <property type="match status" value="1"/>
</dbReference>
<feature type="compositionally biased region" description="Polar residues" evidence="2">
    <location>
        <begin position="245"/>
        <end position="268"/>
    </location>
</feature>
<dbReference type="PROSITE" id="PS50048">
    <property type="entry name" value="ZN2_CY6_FUNGAL_2"/>
    <property type="match status" value="1"/>
</dbReference>
<dbReference type="PANTHER" id="PTHR31644:SF2">
    <property type="entry name" value="TRANSCRIPTIONAL ACTIVATOR ARO80-RELATED"/>
    <property type="match status" value="1"/>
</dbReference>
<dbReference type="Gene3D" id="4.10.240.10">
    <property type="entry name" value="Zn(2)-C6 fungal-type DNA-binding domain"/>
    <property type="match status" value="1"/>
</dbReference>
<dbReference type="PANTHER" id="PTHR31644">
    <property type="entry name" value="TRANSCRIPTIONAL ACTIVATOR ARO80-RELATED"/>
    <property type="match status" value="1"/>
</dbReference>
<dbReference type="InterPro" id="IPR001138">
    <property type="entry name" value="Zn2Cys6_DnaBD"/>
</dbReference>
<dbReference type="InterPro" id="IPR052780">
    <property type="entry name" value="AAA_Catabolism_Regulators"/>
</dbReference>
<dbReference type="GO" id="GO:0005634">
    <property type="term" value="C:nucleus"/>
    <property type="evidence" value="ECO:0007669"/>
    <property type="project" value="TreeGrafter"/>
</dbReference>
<gene>
    <name evidence="4" type="ORF">PCON_01320</name>
</gene>
<sequence>MSNSSMAFLDREQGRGIHALQDQKVTPTPSTTSQQNQQVHKRTYQACQPCRERKVKCDLGSVEAPHDPPCARCLREGKKCVFSATRRKRADSKDIPPTLRRAQGVDPDEEQDSVLSPNNMSTKRRRTTVGFEESPELPGITTEGHGQDLLQRAPIHMGDMVDMYLNQPHPQVPPDPTQLVEVEMPLQQQPPQLSPQIEQISIFRKPLYHSNAAMNLLVKAANHHEDEDGIKLESSESLEVSSRSATNTPQVSPTQHSAQLAFGTQTGTSNSSSHVRRRSQHQFSPRTRTEEEMKQRSLQEWSKFRPVQRGWLSAQDAMTFMSYFAEHIHPLSPILTSPLSNYISDHQQHRYLLRDEPFLAMVILCVATRYISDTRIGGAYHRSFAIHELLWRDTRKKMLHPMLDGGGSASLRSLGTLEALIILSEWHVRGLPRSVDTEDHDYSIKLSDDEDEPSCSTPDLPRIVRGLNDKIGNILQPADRSDRMSWHLLGNALALAYELGVFDTDPPEHLAGRLIRIQRTLQVYTTQLASRLGRKSMISTPLTVPTAPIPPLMDPKNLDALHDTFYLSWSKITKIMTDSSATLFSSPAATQDLTRSSTYIKILNHFNPLLDSWHKEFLTLNLPSGLHQILVLEYEHVRFYINSVSLQACINRAITAIGVGSIDPSAIPPDDVKFITMMVNSCRTLLQCVNEEMHPKQWLKHAPVRISLRILSAAMFLLKSFAVGAGAAEISKSLQMIRNATNALKEGGSDGVHLANVFADMLEILAKSVEDSLVAIGEAEQNAQVQMGNTGQQIGQEQATTNQQPGYHSQPHQAWLQPPLLNTTSINPQVTLAPGQGVPMPQNDAWDFGYSAGDWTHLPFDNLLEMDGEVQRGNIGANFEGMDLLEAMLGVTERSMNPR</sequence>
<dbReference type="InterPro" id="IPR036864">
    <property type="entry name" value="Zn2-C6_fun-type_DNA-bd_sf"/>
</dbReference>
<dbReference type="GO" id="GO:0000981">
    <property type="term" value="F:DNA-binding transcription factor activity, RNA polymerase II-specific"/>
    <property type="evidence" value="ECO:0007669"/>
    <property type="project" value="InterPro"/>
</dbReference>
<dbReference type="CDD" id="cd12148">
    <property type="entry name" value="fungal_TF_MHR"/>
    <property type="match status" value="1"/>
</dbReference>
<dbReference type="GO" id="GO:0045944">
    <property type="term" value="P:positive regulation of transcription by RNA polymerase II"/>
    <property type="evidence" value="ECO:0007669"/>
    <property type="project" value="TreeGrafter"/>
</dbReference>
<dbReference type="OMA" id="QACINRA"/>
<proteinExistence type="predicted"/>
<evidence type="ECO:0000313" key="5">
    <source>
        <dbReference type="Proteomes" id="UP000018144"/>
    </source>
</evidence>
<feature type="compositionally biased region" description="Low complexity" evidence="2">
    <location>
        <begin position="235"/>
        <end position="244"/>
    </location>
</feature>
<dbReference type="SMART" id="SM00066">
    <property type="entry name" value="GAL4"/>
    <property type="match status" value="1"/>
</dbReference>
<organism evidence="4 5">
    <name type="scientific">Pyronema omphalodes (strain CBS 100304)</name>
    <name type="common">Pyronema confluens</name>
    <dbReference type="NCBI Taxonomy" id="1076935"/>
    <lineage>
        <taxon>Eukaryota</taxon>
        <taxon>Fungi</taxon>
        <taxon>Dikarya</taxon>
        <taxon>Ascomycota</taxon>
        <taxon>Pezizomycotina</taxon>
        <taxon>Pezizomycetes</taxon>
        <taxon>Pezizales</taxon>
        <taxon>Pyronemataceae</taxon>
        <taxon>Pyronema</taxon>
    </lineage>
</organism>
<evidence type="ECO:0000313" key="4">
    <source>
        <dbReference type="EMBL" id="CCX15056.1"/>
    </source>
</evidence>
<keyword evidence="5" id="KW-1185">Reference proteome</keyword>
<feature type="compositionally biased region" description="Low complexity" evidence="2">
    <location>
        <begin position="26"/>
        <end position="38"/>
    </location>
</feature>
<accession>U4LAE0</accession>
<evidence type="ECO:0000256" key="1">
    <source>
        <dbReference type="ARBA" id="ARBA00023242"/>
    </source>
</evidence>
<feature type="region of interest" description="Disordered" evidence="2">
    <location>
        <begin position="230"/>
        <end position="297"/>
    </location>
</feature>
<dbReference type="CDD" id="cd00067">
    <property type="entry name" value="GAL4"/>
    <property type="match status" value="1"/>
</dbReference>
<feature type="region of interest" description="Disordered" evidence="2">
    <location>
        <begin position="86"/>
        <end position="144"/>
    </location>
</feature>
<reference evidence="4 5" key="1">
    <citation type="journal article" date="2013" name="PLoS Genet.">
        <title>The genome and development-dependent transcriptomes of Pyronema confluens: a window into fungal evolution.</title>
        <authorList>
            <person name="Traeger S."/>
            <person name="Altegoer F."/>
            <person name="Freitag M."/>
            <person name="Gabaldon T."/>
            <person name="Kempken F."/>
            <person name="Kumar A."/>
            <person name="Marcet-Houben M."/>
            <person name="Poggeler S."/>
            <person name="Stajich J.E."/>
            <person name="Nowrousian M."/>
        </authorList>
    </citation>
    <scope>NUCLEOTIDE SEQUENCE [LARGE SCALE GENOMIC DNA]</scope>
    <source>
        <strain evidence="5">CBS 100304</strain>
        <tissue evidence="4">Vegetative mycelium</tissue>
    </source>
</reference>